<keyword evidence="2" id="KW-1185">Reference proteome</keyword>
<sequence length="402" mass="45449">MKRYKLPFKLGFYLIIIFLALNASAQGLKISGRIIDSANHEAVPNVTVYIGNSSISTAANKDGRYTLNNLMPGSYTLVTSCIGYAPEQVQVSLTKDEVVNINLNIQATELAEVNIKSNNYWGRNLGLFTTYFIGNSEYSSLCKIINEKALRLNFENRILSASTTDFLIIENKALGYRIKFLINNYTVDIAKRVFHYNGIAIFEDLQGSEKQKKNWAKLRQNVFKASFNGFLHSLARSKVTQDGFIVRRFLRYDNPDRPADSVLQKSIERLMTMKPSKAVTDSLANLSYTRALPKKIEQVIGKVLTAADLTKPSKEAGLTDLVFEDYIYVIYKKKRINFRDNLYRTREASDNQLSIIENKNIADPVQFNADGLKITKGALFFDGAWGDPSVSYMLPNNYLPDN</sequence>
<protein>
    <submittedName>
        <fullName evidence="1">Carboxypeptidase-like regulatory domain-containing protein</fullName>
    </submittedName>
</protein>
<proteinExistence type="predicted"/>
<dbReference type="Gene3D" id="2.60.40.1120">
    <property type="entry name" value="Carboxypeptidase-like, regulatory domain"/>
    <property type="match status" value="1"/>
</dbReference>
<dbReference type="EMBL" id="JBHTHU010000020">
    <property type="protein sequence ID" value="MFD0751438.1"/>
    <property type="molecule type" value="Genomic_DNA"/>
</dbReference>
<dbReference type="Pfam" id="PF13715">
    <property type="entry name" value="CarbopepD_reg_2"/>
    <property type="match status" value="1"/>
</dbReference>
<evidence type="ECO:0000313" key="1">
    <source>
        <dbReference type="EMBL" id="MFD0751438.1"/>
    </source>
</evidence>
<evidence type="ECO:0000313" key="2">
    <source>
        <dbReference type="Proteomes" id="UP001596958"/>
    </source>
</evidence>
<dbReference type="RefSeq" id="WP_377101622.1">
    <property type="nucleotide sequence ID" value="NZ_JBHTHU010000020.1"/>
</dbReference>
<name>A0ABW2YZY7_9SPHI</name>
<reference evidence="2" key="1">
    <citation type="journal article" date="2019" name="Int. J. Syst. Evol. Microbiol.">
        <title>The Global Catalogue of Microorganisms (GCM) 10K type strain sequencing project: providing services to taxonomists for standard genome sequencing and annotation.</title>
        <authorList>
            <consortium name="The Broad Institute Genomics Platform"/>
            <consortium name="The Broad Institute Genome Sequencing Center for Infectious Disease"/>
            <person name="Wu L."/>
            <person name="Ma J."/>
        </authorList>
    </citation>
    <scope>NUCLEOTIDE SEQUENCE [LARGE SCALE GENOMIC DNA]</scope>
    <source>
        <strain evidence="2">CCUG 63418</strain>
    </source>
</reference>
<dbReference type="SUPFAM" id="SSF49464">
    <property type="entry name" value="Carboxypeptidase regulatory domain-like"/>
    <property type="match status" value="1"/>
</dbReference>
<organism evidence="1 2">
    <name type="scientific">Mucilaginibacter calamicampi</name>
    <dbReference type="NCBI Taxonomy" id="1302352"/>
    <lineage>
        <taxon>Bacteria</taxon>
        <taxon>Pseudomonadati</taxon>
        <taxon>Bacteroidota</taxon>
        <taxon>Sphingobacteriia</taxon>
        <taxon>Sphingobacteriales</taxon>
        <taxon>Sphingobacteriaceae</taxon>
        <taxon>Mucilaginibacter</taxon>
    </lineage>
</organism>
<comment type="caution">
    <text evidence="1">The sequence shown here is derived from an EMBL/GenBank/DDBJ whole genome shotgun (WGS) entry which is preliminary data.</text>
</comment>
<gene>
    <name evidence="1" type="ORF">ACFQZS_14905</name>
</gene>
<accession>A0ABW2YZY7</accession>
<dbReference type="Proteomes" id="UP001596958">
    <property type="component" value="Unassembled WGS sequence"/>
</dbReference>
<dbReference type="InterPro" id="IPR008969">
    <property type="entry name" value="CarboxyPept-like_regulatory"/>
</dbReference>